<dbReference type="InterPro" id="IPR032675">
    <property type="entry name" value="LRR_dom_sf"/>
</dbReference>
<dbReference type="Gene3D" id="3.80.10.10">
    <property type="entry name" value="Ribonuclease Inhibitor"/>
    <property type="match status" value="1"/>
</dbReference>
<protein>
    <submittedName>
        <fullName evidence="1">Uncharacterized protein</fullName>
    </submittedName>
</protein>
<gene>
    <name evidence="1" type="ORF">BOTBODRAFT_174531</name>
</gene>
<sequence length="535" mass="60139">MRSIDDEWIAMANTYHHFAHALSTHTAQRLSALAARQNDLGPTACLPDEILYIIFEFVVESRRWLYPSRAREPLRLSHVSRRWRNIALRTPIIWTMVNSLNYSLVELFIARSQSAPLHIRLECAVFYTTEEGLTPDLCRHKFILQRGRDSHKITRLLEKLLIPHIHRWKTLQLALVVPDNFGQLFALPAPLLEYFYYNNPERSSMLSASSTHNLFSGHAPCLRELSLTRIYLPFATSLYSGVSGLELQAITFDLSLQQFVRGLGDCASLSHLSLGQLQFLDEGSPLISAPISLPNLEKITVALDMDVMRDILSSIVIPASSHLVIWHFEGDLGAFFSLLKDNLLNVPKIRNLQVSCEFGAVGLTGRASKGGPDLLSISISEEPTQVSLRKLFLDLAQVVPPSSIDVLNLSWISNDLSDPSALSTALGSFSALTTLVLTSCSPKLLEALLVRDTSCALPRLEDLRLGEMEDEGDSVLLRVVKSRMSQNEIHENLIRLSRLTLYRDFKLAPEIMLELKQYDGLEVNHSYSTVYYDSI</sequence>
<dbReference type="AlphaFoldDB" id="A0A067MSV6"/>
<dbReference type="SUPFAM" id="SSF52047">
    <property type="entry name" value="RNI-like"/>
    <property type="match status" value="1"/>
</dbReference>
<evidence type="ECO:0000313" key="2">
    <source>
        <dbReference type="Proteomes" id="UP000027195"/>
    </source>
</evidence>
<accession>A0A067MSV6</accession>
<dbReference type="OrthoDB" id="3365698at2759"/>
<reference evidence="2" key="1">
    <citation type="journal article" date="2014" name="Proc. Natl. Acad. Sci. U.S.A.">
        <title>Extensive sampling of basidiomycete genomes demonstrates inadequacy of the white-rot/brown-rot paradigm for wood decay fungi.</title>
        <authorList>
            <person name="Riley R."/>
            <person name="Salamov A.A."/>
            <person name="Brown D.W."/>
            <person name="Nagy L.G."/>
            <person name="Floudas D."/>
            <person name="Held B.W."/>
            <person name="Levasseur A."/>
            <person name="Lombard V."/>
            <person name="Morin E."/>
            <person name="Otillar R."/>
            <person name="Lindquist E.A."/>
            <person name="Sun H."/>
            <person name="LaButti K.M."/>
            <person name="Schmutz J."/>
            <person name="Jabbour D."/>
            <person name="Luo H."/>
            <person name="Baker S.E."/>
            <person name="Pisabarro A.G."/>
            <person name="Walton J.D."/>
            <person name="Blanchette R.A."/>
            <person name="Henrissat B."/>
            <person name="Martin F."/>
            <person name="Cullen D."/>
            <person name="Hibbett D.S."/>
            <person name="Grigoriev I.V."/>
        </authorList>
    </citation>
    <scope>NUCLEOTIDE SEQUENCE [LARGE SCALE GENOMIC DNA]</scope>
    <source>
        <strain evidence="2">FD-172 SS1</strain>
    </source>
</reference>
<dbReference type="EMBL" id="KL198036">
    <property type="protein sequence ID" value="KDQ14671.1"/>
    <property type="molecule type" value="Genomic_DNA"/>
</dbReference>
<proteinExistence type="predicted"/>
<name>A0A067MSV6_BOTB1</name>
<dbReference type="Proteomes" id="UP000027195">
    <property type="component" value="Unassembled WGS sequence"/>
</dbReference>
<dbReference type="Gene3D" id="1.20.1280.50">
    <property type="match status" value="1"/>
</dbReference>
<organism evidence="1 2">
    <name type="scientific">Botryobasidium botryosum (strain FD-172 SS1)</name>
    <dbReference type="NCBI Taxonomy" id="930990"/>
    <lineage>
        <taxon>Eukaryota</taxon>
        <taxon>Fungi</taxon>
        <taxon>Dikarya</taxon>
        <taxon>Basidiomycota</taxon>
        <taxon>Agaricomycotina</taxon>
        <taxon>Agaricomycetes</taxon>
        <taxon>Cantharellales</taxon>
        <taxon>Botryobasidiaceae</taxon>
        <taxon>Botryobasidium</taxon>
    </lineage>
</organism>
<dbReference type="HOGENOM" id="CLU_024199_1_2_1"/>
<evidence type="ECO:0000313" key="1">
    <source>
        <dbReference type="EMBL" id="KDQ14671.1"/>
    </source>
</evidence>
<dbReference type="SUPFAM" id="SSF81383">
    <property type="entry name" value="F-box domain"/>
    <property type="match status" value="1"/>
</dbReference>
<dbReference type="InParanoid" id="A0A067MSV6"/>
<dbReference type="InterPro" id="IPR036047">
    <property type="entry name" value="F-box-like_dom_sf"/>
</dbReference>
<keyword evidence="2" id="KW-1185">Reference proteome</keyword>